<comment type="caution">
    <text evidence="1">The sequence shown here is derived from an EMBL/GenBank/DDBJ whole genome shotgun (WGS) entry which is preliminary data.</text>
</comment>
<evidence type="ECO:0000313" key="2">
    <source>
        <dbReference type="Proteomes" id="UP001497700"/>
    </source>
</evidence>
<name>A0ACB9ZFW1_9PEZI</name>
<keyword evidence="2" id="KW-1185">Reference proteome</keyword>
<reference evidence="1 2" key="1">
    <citation type="journal article" date="2022" name="New Phytol.">
        <title>Ecological generalism drives hyperdiversity of secondary metabolite gene clusters in xylarialean endophytes.</title>
        <authorList>
            <person name="Franco M.E.E."/>
            <person name="Wisecaver J.H."/>
            <person name="Arnold A.E."/>
            <person name="Ju Y.M."/>
            <person name="Slot J.C."/>
            <person name="Ahrendt S."/>
            <person name="Moore L.P."/>
            <person name="Eastman K.E."/>
            <person name="Scott K."/>
            <person name="Konkel Z."/>
            <person name="Mondo S.J."/>
            <person name="Kuo A."/>
            <person name="Hayes R.D."/>
            <person name="Haridas S."/>
            <person name="Andreopoulos B."/>
            <person name="Riley R."/>
            <person name="LaButti K."/>
            <person name="Pangilinan J."/>
            <person name="Lipzen A."/>
            <person name="Amirebrahimi M."/>
            <person name="Yan J."/>
            <person name="Adam C."/>
            <person name="Keymanesh K."/>
            <person name="Ng V."/>
            <person name="Louie K."/>
            <person name="Northen T."/>
            <person name="Drula E."/>
            <person name="Henrissat B."/>
            <person name="Hsieh H.M."/>
            <person name="Youens-Clark K."/>
            <person name="Lutzoni F."/>
            <person name="Miadlikowska J."/>
            <person name="Eastwood D.C."/>
            <person name="Hamelin R.C."/>
            <person name="Grigoriev I.V."/>
            <person name="U'Ren J.M."/>
        </authorList>
    </citation>
    <scope>NUCLEOTIDE SEQUENCE [LARGE SCALE GENOMIC DNA]</scope>
    <source>
        <strain evidence="1 2">CBS 119005</strain>
    </source>
</reference>
<dbReference type="EMBL" id="MU393425">
    <property type="protein sequence ID" value="KAI4870236.1"/>
    <property type="molecule type" value="Genomic_DNA"/>
</dbReference>
<protein>
    <submittedName>
        <fullName evidence="1">Uncharacterized protein</fullName>
    </submittedName>
</protein>
<gene>
    <name evidence="1" type="ORF">F4820DRAFT_288232</name>
</gene>
<accession>A0ACB9ZFW1</accession>
<organism evidence="1 2">
    <name type="scientific">Hypoxylon rubiginosum</name>
    <dbReference type="NCBI Taxonomy" id="110542"/>
    <lineage>
        <taxon>Eukaryota</taxon>
        <taxon>Fungi</taxon>
        <taxon>Dikarya</taxon>
        <taxon>Ascomycota</taxon>
        <taxon>Pezizomycotina</taxon>
        <taxon>Sordariomycetes</taxon>
        <taxon>Xylariomycetidae</taxon>
        <taxon>Xylariales</taxon>
        <taxon>Hypoxylaceae</taxon>
        <taxon>Hypoxylon</taxon>
    </lineage>
</organism>
<proteinExistence type="predicted"/>
<sequence>MVPPMPTTSAASAALGGGRNPGGTTLDASMSRPTIPMEIPAMPINMKLGKGGGPVGGARAPQGHSPTFPCLLSLECQKRGFNPIFHGWATPDGGFKCSVSVNGTIVHDNHSYDTAIEAKDSIAEKALKVARKLPYQKPANKSGTMNDHHGPARAKSEDREIKSENSDGRDPTPVNKPDRRRDAGRHPDQPSLSYLPDYYKGPGFAALQNAKHRRAPGPSHNDDCRTLMNSVRALFGDQNGPDERILNDPVASQAYLQGFALGGRAAVSARHRPAGNTQRLSRGRRPDGVRLHPGSGFFDRRERSPAPFSTRGHRERSPLPRQVSSKSN</sequence>
<dbReference type="Proteomes" id="UP001497700">
    <property type="component" value="Unassembled WGS sequence"/>
</dbReference>
<evidence type="ECO:0000313" key="1">
    <source>
        <dbReference type="EMBL" id="KAI4870236.1"/>
    </source>
</evidence>